<dbReference type="Proteomes" id="UP000001811">
    <property type="component" value="Unplaced"/>
</dbReference>
<dbReference type="Bgee" id="ENSOCUG00000034643">
    <property type="expression patterns" value="Expressed in blood and 19 other cell types or tissues"/>
</dbReference>
<dbReference type="STRING" id="9986.ENSOCUP00000038308"/>
<dbReference type="Ensembl" id="ENSOCUT00000041296.1">
    <property type="protein sequence ID" value="ENSOCUP00000038308.1"/>
    <property type="gene ID" value="ENSOCUG00000034643.1"/>
</dbReference>
<reference evidence="2" key="2">
    <citation type="submission" date="2025-08" db="UniProtKB">
        <authorList>
            <consortium name="Ensembl"/>
        </authorList>
    </citation>
    <scope>IDENTIFICATION</scope>
    <source>
        <strain evidence="2">Thorbecke</strain>
    </source>
</reference>
<evidence type="ECO:0000313" key="2">
    <source>
        <dbReference type="Ensembl" id="ENSOCUP00000038308.1"/>
    </source>
</evidence>
<keyword evidence="3" id="KW-1185">Reference proteome</keyword>
<reference evidence="2" key="3">
    <citation type="submission" date="2025-09" db="UniProtKB">
        <authorList>
            <consortium name="Ensembl"/>
        </authorList>
    </citation>
    <scope>IDENTIFICATION</scope>
    <source>
        <strain evidence="2">Thorbecke</strain>
    </source>
</reference>
<dbReference type="InParanoid" id="A0A5F9CXU0"/>
<accession>A0A5F9CXU0</accession>
<dbReference type="AlphaFoldDB" id="A0A5F9CXU0"/>
<proteinExistence type="predicted"/>
<organism evidence="2 3">
    <name type="scientific">Oryctolagus cuniculus</name>
    <name type="common">Rabbit</name>
    <dbReference type="NCBI Taxonomy" id="9986"/>
    <lineage>
        <taxon>Eukaryota</taxon>
        <taxon>Metazoa</taxon>
        <taxon>Chordata</taxon>
        <taxon>Craniata</taxon>
        <taxon>Vertebrata</taxon>
        <taxon>Euteleostomi</taxon>
        <taxon>Mammalia</taxon>
        <taxon>Eutheria</taxon>
        <taxon>Euarchontoglires</taxon>
        <taxon>Glires</taxon>
        <taxon>Lagomorpha</taxon>
        <taxon>Leporidae</taxon>
        <taxon>Oryctolagus</taxon>
    </lineage>
</organism>
<dbReference type="SMR" id="A0A5F9CXU0"/>
<evidence type="ECO:0000313" key="3">
    <source>
        <dbReference type="Proteomes" id="UP000001811"/>
    </source>
</evidence>
<name>A0A5F9CXU0_RABIT</name>
<feature type="region of interest" description="Disordered" evidence="1">
    <location>
        <begin position="48"/>
        <end position="79"/>
    </location>
</feature>
<sequence>MADSVLFEFLHTEMVAELWDHDPDSDPTPGRQKPSLTVLEGMGFRVGQALGEKRDPGSHGRAEIAKAAAHPPDPMPPIHCYVTRYPRGGPRCSK</sequence>
<protein>
    <recommendedName>
        <fullName evidence="4">Trafficking protein particle complex 6A</fullName>
    </recommendedName>
</protein>
<feature type="compositionally biased region" description="Basic and acidic residues" evidence="1">
    <location>
        <begin position="51"/>
        <end position="64"/>
    </location>
</feature>
<evidence type="ECO:0008006" key="4">
    <source>
        <dbReference type="Google" id="ProtNLM"/>
    </source>
</evidence>
<dbReference type="Gene3D" id="3.30.1380.20">
    <property type="entry name" value="Trafficking protein particle complex subunit 3"/>
    <property type="match status" value="1"/>
</dbReference>
<evidence type="ECO:0000256" key="1">
    <source>
        <dbReference type="SAM" id="MobiDB-lite"/>
    </source>
</evidence>
<reference evidence="2 3" key="1">
    <citation type="journal article" date="2011" name="Nature">
        <title>A high-resolution map of human evolutionary constraint using 29 mammals.</title>
        <authorList>
            <person name="Lindblad-Toh K."/>
            <person name="Garber M."/>
            <person name="Zuk O."/>
            <person name="Lin M.F."/>
            <person name="Parker B.J."/>
            <person name="Washietl S."/>
            <person name="Kheradpour P."/>
            <person name="Ernst J."/>
            <person name="Jordan G."/>
            <person name="Mauceli E."/>
            <person name="Ward L.D."/>
            <person name="Lowe C.B."/>
            <person name="Holloway A.K."/>
            <person name="Clamp M."/>
            <person name="Gnerre S."/>
            <person name="Alfoldi J."/>
            <person name="Beal K."/>
            <person name="Chang J."/>
            <person name="Clawson H."/>
            <person name="Cuff J."/>
            <person name="Di Palma F."/>
            <person name="Fitzgerald S."/>
            <person name="Flicek P."/>
            <person name="Guttman M."/>
            <person name="Hubisz M.J."/>
            <person name="Jaffe D.B."/>
            <person name="Jungreis I."/>
            <person name="Kent W.J."/>
            <person name="Kostka D."/>
            <person name="Lara M."/>
            <person name="Martins A.L."/>
            <person name="Massingham T."/>
            <person name="Moltke I."/>
            <person name="Raney B.J."/>
            <person name="Rasmussen M.D."/>
            <person name="Robinson J."/>
            <person name="Stark A."/>
            <person name="Vilella A.J."/>
            <person name="Wen J."/>
            <person name="Xie X."/>
            <person name="Zody M.C."/>
            <person name="Baldwin J."/>
            <person name="Bloom T."/>
            <person name="Chin C.W."/>
            <person name="Heiman D."/>
            <person name="Nicol R."/>
            <person name="Nusbaum C."/>
            <person name="Young S."/>
            <person name="Wilkinson J."/>
            <person name="Worley K.C."/>
            <person name="Kovar C.L."/>
            <person name="Muzny D.M."/>
            <person name="Gibbs R.A."/>
            <person name="Cree A."/>
            <person name="Dihn H.H."/>
            <person name="Fowler G."/>
            <person name="Jhangiani S."/>
            <person name="Joshi V."/>
            <person name="Lee S."/>
            <person name="Lewis L.R."/>
            <person name="Nazareth L.V."/>
            <person name="Okwuonu G."/>
            <person name="Santibanez J."/>
            <person name="Warren W.C."/>
            <person name="Mardis E.R."/>
            <person name="Weinstock G.M."/>
            <person name="Wilson R.K."/>
            <person name="Delehaunty K."/>
            <person name="Dooling D."/>
            <person name="Fronik C."/>
            <person name="Fulton L."/>
            <person name="Fulton B."/>
            <person name="Graves T."/>
            <person name="Minx P."/>
            <person name="Sodergren E."/>
            <person name="Birney E."/>
            <person name="Margulies E.H."/>
            <person name="Herrero J."/>
            <person name="Green E.D."/>
            <person name="Haussler D."/>
            <person name="Siepel A."/>
            <person name="Goldman N."/>
            <person name="Pollard K.S."/>
            <person name="Pedersen J.S."/>
            <person name="Lander E.S."/>
            <person name="Kellis M."/>
        </authorList>
    </citation>
    <scope>NUCLEOTIDE SEQUENCE [LARGE SCALE GENOMIC DNA]</scope>
    <source>
        <strain evidence="3">Thorbecke</strain>
    </source>
</reference>